<dbReference type="Pfam" id="PF24751">
    <property type="entry name" value="DUF7696"/>
    <property type="match status" value="1"/>
</dbReference>
<comment type="caution">
    <text evidence="1">The sequence shown here is derived from an EMBL/GenBank/DDBJ whole genome shotgun (WGS) entry which is preliminary data.</text>
</comment>
<evidence type="ECO:0000313" key="2">
    <source>
        <dbReference type="Proteomes" id="UP000027466"/>
    </source>
</evidence>
<name>A0A069PDS7_9BURK</name>
<reference evidence="1 2" key="1">
    <citation type="submission" date="2014-03" db="EMBL/GenBank/DDBJ databases">
        <title>Draft Genome Sequences of Four Burkholderia Strains.</title>
        <authorList>
            <person name="Liu X.Y."/>
            <person name="Li C.X."/>
            <person name="Xu J.H."/>
        </authorList>
    </citation>
    <scope>NUCLEOTIDE SEQUENCE [LARGE SCALE GENOMIC DNA]</scope>
    <source>
        <strain evidence="1 2">DSM 50014</strain>
    </source>
</reference>
<keyword evidence="2" id="KW-1185">Reference proteome</keyword>
<dbReference type="Proteomes" id="UP000027466">
    <property type="component" value="Unassembled WGS sequence"/>
</dbReference>
<evidence type="ECO:0000313" key="1">
    <source>
        <dbReference type="EMBL" id="KDR37969.1"/>
    </source>
</evidence>
<dbReference type="InterPro" id="IPR056113">
    <property type="entry name" value="DUF7696"/>
</dbReference>
<gene>
    <name evidence="1" type="ORF">BG61_04795</name>
</gene>
<proteinExistence type="predicted"/>
<sequence>MLGNRLNQRIAETIKEQIAHERVQSNTDTAEWRARCEVAQVAMYSDAERTTFIHHITEKRGVDAARELQSQAATLRTSAIFFLARKPS</sequence>
<dbReference type="EMBL" id="JFHC01000118">
    <property type="protein sequence ID" value="KDR37969.1"/>
    <property type="molecule type" value="Genomic_DNA"/>
</dbReference>
<accession>A0A069PDS7</accession>
<organism evidence="1 2">
    <name type="scientific">Caballeronia glathei</name>
    <dbReference type="NCBI Taxonomy" id="60547"/>
    <lineage>
        <taxon>Bacteria</taxon>
        <taxon>Pseudomonadati</taxon>
        <taxon>Pseudomonadota</taxon>
        <taxon>Betaproteobacteria</taxon>
        <taxon>Burkholderiales</taxon>
        <taxon>Burkholderiaceae</taxon>
        <taxon>Caballeronia</taxon>
    </lineage>
</organism>
<dbReference type="AlphaFoldDB" id="A0A069PDS7"/>
<protein>
    <submittedName>
        <fullName evidence="1">Uncharacterized protein</fullName>
    </submittedName>
</protein>